<keyword evidence="3" id="KW-1185">Reference proteome</keyword>
<proteinExistence type="predicted"/>
<accession>A0A445AER7</accession>
<dbReference type="Proteomes" id="UP000289738">
    <property type="component" value="Chromosome B02"/>
</dbReference>
<dbReference type="InterPro" id="IPR019557">
    <property type="entry name" value="AminoTfrase-like_pln_mobile"/>
</dbReference>
<dbReference type="InterPro" id="IPR044824">
    <property type="entry name" value="MAIN-like"/>
</dbReference>
<dbReference type="Pfam" id="PF10536">
    <property type="entry name" value="PMD"/>
    <property type="match status" value="1"/>
</dbReference>
<reference evidence="2 3" key="1">
    <citation type="submission" date="2019-01" db="EMBL/GenBank/DDBJ databases">
        <title>Sequencing of cultivated peanut Arachis hypogaea provides insights into genome evolution and oil improvement.</title>
        <authorList>
            <person name="Chen X."/>
        </authorList>
    </citation>
    <scope>NUCLEOTIDE SEQUENCE [LARGE SCALE GENOMIC DNA]</scope>
    <source>
        <strain evidence="3">cv. Fuhuasheng</strain>
        <tissue evidence="2">Leaves</tissue>
    </source>
</reference>
<evidence type="ECO:0000259" key="1">
    <source>
        <dbReference type="Pfam" id="PF10536"/>
    </source>
</evidence>
<comment type="caution">
    <text evidence="2">The sequence shown here is derived from an EMBL/GenBank/DDBJ whole genome shotgun (WGS) entry which is preliminary data.</text>
</comment>
<sequence length="171" mass="20106">MEFYSILRVGQIRGHSPVLSALVERWRSKTHSLVLSTVEVVTGWIDNSQDFLINQSIAIFGSEPVVCHIRDTQPLDIWKSVQRYVRCRILYLLGTTLFAEKSTMYAHVKYLPLLQNFEQISTYSWGSATLAHLYRVLCRTLRWSHHPRTRVWVSRSAVSIRHDIDYMKEYY</sequence>
<protein>
    <recommendedName>
        <fullName evidence="1">Aminotransferase-like plant mobile domain-containing protein</fullName>
    </recommendedName>
</protein>
<dbReference type="GO" id="GO:0010073">
    <property type="term" value="P:meristem maintenance"/>
    <property type="evidence" value="ECO:0007669"/>
    <property type="project" value="InterPro"/>
</dbReference>
<dbReference type="EMBL" id="SDMP01000012">
    <property type="protein sequence ID" value="RYR24919.1"/>
    <property type="molecule type" value="Genomic_DNA"/>
</dbReference>
<dbReference type="AlphaFoldDB" id="A0A445AER7"/>
<name>A0A445AER7_ARAHY</name>
<gene>
    <name evidence="2" type="ORF">Ahy_B02g058508</name>
</gene>
<evidence type="ECO:0000313" key="2">
    <source>
        <dbReference type="EMBL" id="RYR24919.1"/>
    </source>
</evidence>
<dbReference type="PANTHER" id="PTHR46033:SF8">
    <property type="entry name" value="PROTEIN MAINTENANCE OF MERISTEMS-LIKE"/>
    <property type="match status" value="1"/>
</dbReference>
<evidence type="ECO:0000313" key="3">
    <source>
        <dbReference type="Proteomes" id="UP000289738"/>
    </source>
</evidence>
<dbReference type="PANTHER" id="PTHR46033">
    <property type="entry name" value="PROTEIN MAIN-LIKE 2"/>
    <property type="match status" value="1"/>
</dbReference>
<organism evidence="2 3">
    <name type="scientific">Arachis hypogaea</name>
    <name type="common">Peanut</name>
    <dbReference type="NCBI Taxonomy" id="3818"/>
    <lineage>
        <taxon>Eukaryota</taxon>
        <taxon>Viridiplantae</taxon>
        <taxon>Streptophyta</taxon>
        <taxon>Embryophyta</taxon>
        <taxon>Tracheophyta</taxon>
        <taxon>Spermatophyta</taxon>
        <taxon>Magnoliopsida</taxon>
        <taxon>eudicotyledons</taxon>
        <taxon>Gunneridae</taxon>
        <taxon>Pentapetalae</taxon>
        <taxon>rosids</taxon>
        <taxon>fabids</taxon>
        <taxon>Fabales</taxon>
        <taxon>Fabaceae</taxon>
        <taxon>Papilionoideae</taxon>
        <taxon>50 kb inversion clade</taxon>
        <taxon>dalbergioids sensu lato</taxon>
        <taxon>Dalbergieae</taxon>
        <taxon>Pterocarpus clade</taxon>
        <taxon>Arachis</taxon>
    </lineage>
</organism>
<feature type="domain" description="Aminotransferase-like plant mobile" evidence="1">
    <location>
        <begin position="75"/>
        <end position="140"/>
    </location>
</feature>